<evidence type="ECO:0000313" key="2">
    <source>
        <dbReference type="EMBL" id="JAC60324.1"/>
    </source>
</evidence>
<dbReference type="AlphaFoldDB" id="A0A061QPG7"/>
<reference evidence="2" key="1">
    <citation type="submission" date="2014-05" db="EMBL/GenBank/DDBJ databases">
        <title>The transcriptome of the halophilic microalga Tetraselmis sp. GSL018 isolated from the Great Salt Lake, Utah.</title>
        <authorList>
            <person name="Jinkerson R.E."/>
            <person name="D'Adamo S."/>
            <person name="Posewitz M.C."/>
        </authorList>
    </citation>
    <scope>NUCLEOTIDE SEQUENCE</scope>
    <source>
        <strain evidence="2">GSL018</strain>
    </source>
</reference>
<dbReference type="EMBL" id="GBEZ01026930">
    <property type="protein sequence ID" value="JAC60324.1"/>
    <property type="molecule type" value="Transcribed_RNA"/>
</dbReference>
<proteinExistence type="predicted"/>
<protein>
    <submittedName>
        <fullName evidence="2">Uncharacterized protein</fullName>
    </submittedName>
</protein>
<sequence>MVFPLVLLSCQVIRSPVPPPSLLTTDGEDLTPKLAQARTKRTSGLQPA</sequence>
<feature type="non-terminal residue" evidence="2">
    <location>
        <position position="48"/>
    </location>
</feature>
<gene>
    <name evidence="2" type="ORF">TSPGSL018_29237</name>
</gene>
<accession>A0A061QPG7</accession>
<name>A0A061QPG7_9CHLO</name>
<organism evidence="2">
    <name type="scientific">Tetraselmis sp. GSL018</name>
    <dbReference type="NCBI Taxonomy" id="582737"/>
    <lineage>
        <taxon>Eukaryota</taxon>
        <taxon>Viridiplantae</taxon>
        <taxon>Chlorophyta</taxon>
        <taxon>core chlorophytes</taxon>
        <taxon>Chlorodendrophyceae</taxon>
        <taxon>Chlorodendrales</taxon>
        <taxon>Chlorodendraceae</taxon>
        <taxon>Tetraselmis</taxon>
    </lineage>
</organism>
<evidence type="ECO:0000256" key="1">
    <source>
        <dbReference type="SAM" id="MobiDB-lite"/>
    </source>
</evidence>
<feature type="region of interest" description="Disordered" evidence="1">
    <location>
        <begin position="18"/>
        <end position="48"/>
    </location>
</feature>